<dbReference type="KEGG" id="aol:S58_63970"/>
<evidence type="ECO:0000256" key="1">
    <source>
        <dbReference type="SAM" id="MobiDB-lite"/>
    </source>
</evidence>
<dbReference type="PATRIC" id="fig|1245469.3.peg.6533"/>
<protein>
    <submittedName>
        <fullName evidence="3">Uncharacterized protein</fullName>
    </submittedName>
</protein>
<keyword evidence="4" id="KW-1185">Reference proteome</keyword>
<feature type="transmembrane region" description="Helical" evidence="2">
    <location>
        <begin position="77"/>
        <end position="96"/>
    </location>
</feature>
<accession>M5A0P2</accession>
<name>M5A0P2_9BRAD</name>
<evidence type="ECO:0000313" key="4">
    <source>
        <dbReference type="Proteomes" id="UP000011841"/>
    </source>
</evidence>
<feature type="transmembrane region" description="Helical" evidence="2">
    <location>
        <begin position="40"/>
        <end position="57"/>
    </location>
</feature>
<evidence type="ECO:0000256" key="2">
    <source>
        <dbReference type="SAM" id="Phobius"/>
    </source>
</evidence>
<dbReference type="AlphaFoldDB" id="M5A0P2"/>
<proteinExistence type="predicted"/>
<feature type="compositionally biased region" description="Polar residues" evidence="1">
    <location>
        <begin position="224"/>
        <end position="233"/>
    </location>
</feature>
<feature type="transmembrane region" description="Helical" evidence="2">
    <location>
        <begin position="12"/>
        <end position="33"/>
    </location>
</feature>
<sequence>MPDPFRGLAQFASSGFFFILLGLGLLFIAAYGLGVVHTSFSFVLIVLGVAILLYGTGTQGMARFETDENSAKYNVALAGGAGVLAFCVAFGIVEYYEKMQMAFNLQTKYVIAVLKPKKDGSSTFDNYFPIFDIEGNPVPAMKNGDNIFVFVPFRQAVGDVRQRVTYTLKHTDPAHRPALLTEKLKSEFEIRLADAQPSNGGYDFPLFRLDPPIDMVSSDKSNENAKSAVSEESATLRGLKPAPNTEPPISSEPAKLIPQ</sequence>
<dbReference type="Proteomes" id="UP000011841">
    <property type="component" value="Chromosome"/>
</dbReference>
<keyword evidence="2" id="KW-0812">Transmembrane</keyword>
<dbReference type="HOGENOM" id="CLU_1072285_0_0_5"/>
<feature type="region of interest" description="Disordered" evidence="1">
    <location>
        <begin position="215"/>
        <end position="259"/>
    </location>
</feature>
<keyword evidence="2" id="KW-1133">Transmembrane helix</keyword>
<keyword evidence="2" id="KW-0472">Membrane</keyword>
<organism evidence="3 4">
    <name type="scientific">Bradyrhizobium oligotrophicum S58</name>
    <dbReference type="NCBI Taxonomy" id="1245469"/>
    <lineage>
        <taxon>Bacteria</taxon>
        <taxon>Pseudomonadati</taxon>
        <taxon>Pseudomonadota</taxon>
        <taxon>Alphaproteobacteria</taxon>
        <taxon>Hyphomicrobiales</taxon>
        <taxon>Nitrobacteraceae</taxon>
        <taxon>Bradyrhizobium</taxon>
    </lineage>
</organism>
<evidence type="ECO:0000313" key="3">
    <source>
        <dbReference type="EMBL" id="BAM92370.1"/>
    </source>
</evidence>
<gene>
    <name evidence="3" type="ORF">S58_63970</name>
</gene>
<dbReference type="EMBL" id="AP012603">
    <property type="protein sequence ID" value="BAM92370.1"/>
    <property type="molecule type" value="Genomic_DNA"/>
</dbReference>
<reference evidence="3 4" key="1">
    <citation type="journal article" date="2013" name="Appl. Environ. Microbiol.">
        <title>Genome analysis suggests that the soil oligotrophic bacterium Agromonas oligotrophica (Bradyrhizobium oligotrophicum) is a nitrogen-fixing symbiont of Aeschynomene indica.</title>
        <authorList>
            <person name="Okubo T."/>
            <person name="Fukushima S."/>
            <person name="Itakura M."/>
            <person name="Oshima K."/>
            <person name="Longtonglang A."/>
            <person name="Teaumroong N."/>
            <person name="Mitsui H."/>
            <person name="Hattori M."/>
            <person name="Hattori R."/>
            <person name="Hattori T."/>
            <person name="Minamisawa K."/>
        </authorList>
    </citation>
    <scope>NUCLEOTIDE SEQUENCE [LARGE SCALE GENOMIC DNA]</scope>
    <source>
        <strain evidence="3 4">S58</strain>
    </source>
</reference>